<accession>A0A7W5FWC1</accession>
<reference evidence="2 3" key="1">
    <citation type="submission" date="2020-08" db="EMBL/GenBank/DDBJ databases">
        <title>Genomic Encyclopedia of Type Strains, Phase III (KMG-III): the genomes of soil and plant-associated and newly described type strains.</title>
        <authorList>
            <person name="Whitman W."/>
        </authorList>
    </citation>
    <scope>NUCLEOTIDE SEQUENCE [LARGE SCALE GENOMIC DNA]</scope>
    <source>
        <strain evidence="2 3">CECT 8897</strain>
    </source>
</reference>
<sequence>MNKQTGIAKESAAQPSRTAQADIELRPVDHSDQPILANFVALQASPGLVFLDFGFLDFQAINSIARLANDNTTGPTSFRGRLVCRVALTGDTVASLVRQLNQLVQPHRPEQVNQPHQERLETAAKEPSLH</sequence>
<organism evidence="2 3">
    <name type="scientific">Pseudoduganella violacea</name>
    <dbReference type="NCBI Taxonomy" id="1715466"/>
    <lineage>
        <taxon>Bacteria</taxon>
        <taxon>Pseudomonadati</taxon>
        <taxon>Pseudomonadota</taxon>
        <taxon>Betaproteobacteria</taxon>
        <taxon>Burkholderiales</taxon>
        <taxon>Oxalobacteraceae</taxon>
        <taxon>Telluria group</taxon>
        <taxon>Pseudoduganella</taxon>
    </lineage>
</organism>
<dbReference type="AlphaFoldDB" id="A0A7W5FWC1"/>
<dbReference type="Proteomes" id="UP000541535">
    <property type="component" value="Unassembled WGS sequence"/>
</dbReference>
<proteinExistence type="predicted"/>
<dbReference type="RefSeq" id="WP_183443390.1">
    <property type="nucleotide sequence ID" value="NZ_JACHXD010000019.1"/>
</dbReference>
<evidence type="ECO:0000256" key="1">
    <source>
        <dbReference type="SAM" id="MobiDB-lite"/>
    </source>
</evidence>
<name>A0A7W5FWC1_9BURK</name>
<comment type="caution">
    <text evidence="2">The sequence shown here is derived from an EMBL/GenBank/DDBJ whole genome shotgun (WGS) entry which is preliminary data.</text>
</comment>
<evidence type="ECO:0000313" key="3">
    <source>
        <dbReference type="Proteomes" id="UP000541535"/>
    </source>
</evidence>
<feature type="region of interest" description="Disordered" evidence="1">
    <location>
        <begin position="106"/>
        <end position="130"/>
    </location>
</feature>
<feature type="region of interest" description="Disordered" evidence="1">
    <location>
        <begin position="1"/>
        <end position="20"/>
    </location>
</feature>
<feature type="compositionally biased region" description="Basic and acidic residues" evidence="1">
    <location>
        <begin position="116"/>
        <end position="130"/>
    </location>
</feature>
<keyword evidence="3" id="KW-1185">Reference proteome</keyword>
<protein>
    <submittedName>
        <fullName evidence="2">Uncharacterized protein</fullName>
    </submittedName>
</protein>
<dbReference type="EMBL" id="JACHXD010000019">
    <property type="protein sequence ID" value="MBB3121699.1"/>
    <property type="molecule type" value="Genomic_DNA"/>
</dbReference>
<evidence type="ECO:0000313" key="2">
    <source>
        <dbReference type="EMBL" id="MBB3121699.1"/>
    </source>
</evidence>
<gene>
    <name evidence="2" type="ORF">FHS03_004791</name>
</gene>